<feature type="transmembrane region" description="Helical" evidence="1">
    <location>
        <begin position="208"/>
        <end position="236"/>
    </location>
</feature>
<evidence type="ECO:0000313" key="2">
    <source>
        <dbReference type="EMBL" id="ACT51134.1"/>
    </source>
</evidence>
<dbReference type="HOGENOM" id="CLU_040143_0_0_4"/>
<dbReference type="RefSeq" id="WP_015830501.1">
    <property type="nucleotide sequence ID" value="NC_012969.1"/>
</dbReference>
<feature type="transmembrane region" description="Helical" evidence="1">
    <location>
        <begin position="173"/>
        <end position="196"/>
    </location>
</feature>
<gene>
    <name evidence="2" type="ordered locus">Msip34_1892</name>
</gene>
<feature type="transmembrane region" description="Helical" evidence="1">
    <location>
        <begin position="350"/>
        <end position="373"/>
    </location>
</feature>
<feature type="transmembrane region" description="Helical" evidence="1">
    <location>
        <begin position="64"/>
        <end position="80"/>
    </location>
</feature>
<evidence type="ECO:0000256" key="1">
    <source>
        <dbReference type="SAM" id="Phobius"/>
    </source>
</evidence>
<evidence type="ECO:0008006" key="4">
    <source>
        <dbReference type="Google" id="ProtNLM"/>
    </source>
</evidence>
<dbReference type="KEGG" id="mei:Msip34_1892"/>
<name>C6X6Z1_METGS</name>
<feature type="transmembrane region" description="Helical" evidence="1">
    <location>
        <begin position="144"/>
        <end position="161"/>
    </location>
</feature>
<accession>C6X6Z1</accession>
<protein>
    <recommendedName>
        <fullName evidence="4">Glycosyltransferase RgtA/B/C/D-like domain-containing protein</fullName>
    </recommendedName>
</protein>
<feature type="transmembrane region" description="Helical" evidence="1">
    <location>
        <begin position="118"/>
        <end position="137"/>
    </location>
</feature>
<dbReference type="EMBL" id="CP001674">
    <property type="protein sequence ID" value="ACT51134.1"/>
    <property type="molecule type" value="Genomic_DNA"/>
</dbReference>
<keyword evidence="1" id="KW-1133">Transmembrane helix</keyword>
<dbReference type="eggNOG" id="ENOG5032UT2">
    <property type="taxonomic scope" value="Bacteria"/>
</dbReference>
<feature type="transmembrane region" description="Helical" evidence="1">
    <location>
        <begin position="322"/>
        <end position="344"/>
    </location>
</feature>
<dbReference type="OrthoDB" id="7057633at2"/>
<feature type="transmembrane region" description="Helical" evidence="1">
    <location>
        <begin position="286"/>
        <end position="310"/>
    </location>
</feature>
<organism evidence="2 3">
    <name type="scientific">Methylovorus glucosotrophus (strain SIP3-4)</name>
    <dbReference type="NCBI Taxonomy" id="582744"/>
    <lineage>
        <taxon>Bacteria</taxon>
        <taxon>Pseudomonadati</taxon>
        <taxon>Pseudomonadota</taxon>
        <taxon>Betaproteobacteria</taxon>
        <taxon>Nitrosomonadales</taxon>
        <taxon>Methylophilaceae</taxon>
        <taxon>Methylovorus</taxon>
    </lineage>
</organism>
<feature type="transmembrane region" description="Helical" evidence="1">
    <location>
        <begin position="87"/>
        <end position="106"/>
    </location>
</feature>
<evidence type="ECO:0000313" key="3">
    <source>
        <dbReference type="Proteomes" id="UP000002743"/>
    </source>
</evidence>
<reference evidence="3" key="1">
    <citation type="submission" date="2009-07" db="EMBL/GenBank/DDBJ databases">
        <title>Complete sequence of chromosome of Methylovorus sp. SIP3-4.</title>
        <authorList>
            <person name="Lucas S."/>
            <person name="Copeland A."/>
            <person name="Lapidus A."/>
            <person name="Glavina del Rio T."/>
            <person name="Tice H."/>
            <person name="Bruce D."/>
            <person name="Goodwin L."/>
            <person name="Pitluck S."/>
            <person name="Clum A."/>
            <person name="Larimer F."/>
            <person name="Land M."/>
            <person name="Hauser L."/>
            <person name="Kyrpides N."/>
            <person name="Mikhailova N."/>
            <person name="Kayluzhnaya M."/>
            <person name="Chistoserdova L."/>
        </authorList>
    </citation>
    <scope>NUCLEOTIDE SEQUENCE [LARGE SCALE GENOMIC DNA]</scope>
    <source>
        <strain evidence="3">SIP3-4</strain>
    </source>
</reference>
<feature type="transmembrane region" description="Helical" evidence="1">
    <location>
        <begin position="385"/>
        <end position="403"/>
    </location>
</feature>
<keyword evidence="1" id="KW-0812">Transmembrane</keyword>
<proteinExistence type="predicted"/>
<reference evidence="2 3" key="2">
    <citation type="journal article" date="2011" name="J. Bacteriol.">
        <title>Genomes of three methylotrophs from a single niche uncover genetic and metabolic divergence of Methylophilaceae.</title>
        <authorList>
            <person name="Lapidus A."/>
            <person name="Clum A."/>
            <person name="Labutti K."/>
            <person name="Kaluzhnaya M.G."/>
            <person name="Lim S."/>
            <person name="Beck D.A."/>
            <person name="Glavina Del Rio T."/>
            <person name="Nolan M."/>
            <person name="Mavromatis K."/>
            <person name="Huntemann M."/>
            <person name="Lucas S."/>
            <person name="Lidstrom M.E."/>
            <person name="Ivanova N."/>
            <person name="Chistoserdova L."/>
        </authorList>
    </citation>
    <scope>NUCLEOTIDE SEQUENCE [LARGE SCALE GENOMIC DNA]</scope>
    <source>
        <strain evidence="2 3">SIP3-4</strain>
    </source>
</reference>
<keyword evidence="1" id="KW-0472">Membrane</keyword>
<dbReference type="AlphaFoldDB" id="C6X6Z1"/>
<dbReference type="Proteomes" id="UP000002743">
    <property type="component" value="Chromosome"/>
</dbReference>
<sequence precursor="true">MKNMWQKLIVMNTRPLILLLTLTGILLAVETNYIQHGWINNDSVLYFEAAQRAVAKDWQGMMQIFPWPFFSLFIAGLHQFTGFSIHLSAQILNTAFFGIATFSFLSLVRESGGNNPEIAAGAILLFSSSYIVGDILPMLIRDQGFWAFFLLSILFFVRYTIQQRWQDALWWQAAMMLALLFRVEAIVYLFSLPLLLLGLKGKPFKQRLIAFIQASSLTLIALVMLTVVLLTTHIGIEKLGRLKEVFSTDIYQQITQKLFERAEIMGSQVLGEYLDEFGLTGLLLTFMYVMLKKTVFSTGIITTVLAAVTLRKTSPILDKKALHVVVGVMTISLVIMFLIITKVFVLSSRYIIPLSFMLMLLAAFSLGQMLSHLHQKTTAESWKKILLILILGIMGLTTIKNILPKPAGYTYEQEAARWLRQENSRHEAVYFDSARLRYYAGEPYTGSLTPLAAWKNFEKAVFNGEINRYRFIALNLAQKHPEKSAYIQKNLSGYAEVARFSSDDKKKSIVIFKKAPSGE</sequence>
<keyword evidence="3" id="KW-1185">Reference proteome</keyword>
<dbReference type="STRING" id="582744.Msip34_1892"/>